<comment type="function">
    <text evidence="6">Involved in the biogenesis of the 60S ribosomal subunit.</text>
</comment>
<evidence type="ECO:0000256" key="5">
    <source>
        <dbReference type="ARBA" id="ARBA00023242"/>
    </source>
</evidence>
<dbReference type="InterPro" id="IPR027417">
    <property type="entry name" value="P-loop_NTPase"/>
</dbReference>
<feature type="domain" description="OBG-type G" evidence="8">
    <location>
        <begin position="168"/>
        <end position="341"/>
    </location>
</feature>
<evidence type="ECO:0000313" key="9">
    <source>
        <dbReference type="EMBL" id="KAJ3616245.1"/>
    </source>
</evidence>
<dbReference type="InterPro" id="IPR006073">
    <property type="entry name" value="GTP-bd"/>
</dbReference>
<dbReference type="InterPro" id="IPR031167">
    <property type="entry name" value="G_OBG"/>
</dbReference>
<dbReference type="Proteomes" id="UP001168821">
    <property type="component" value="Unassembled WGS sequence"/>
</dbReference>
<dbReference type="InterPro" id="IPR012973">
    <property type="entry name" value="NOG_C"/>
</dbReference>
<dbReference type="AlphaFoldDB" id="A0AA38LZZ2"/>
<comment type="subcellular location">
    <subcellularLocation>
        <location evidence="1 6">Nucleus</location>
        <location evidence="1 6">Nucleolus</location>
    </subcellularLocation>
</comment>
<evidence type="ECO:0000256" key="6">
    <source>
        <dbReference type="PIRNR" id="PIRNR038919"/>
    </source>
</evidence>
<keyword evidence="5 6" id="KW-0539">Nucleus</keyword>
<dbReference type="GO" id="GO:0042254">
    <property type="term" value="P:ribosome biogenesis"/>
    <property type="evidence" value="ECO:0007669"/>
    <property type="project" value="UniProtKB-KW"/>
</dbReference>
<evidence type="ECO:0000256" key="3">
    <source>
        <dbReference type="ARBA" id="ARBA00022741"/>
    </source>
</evidence>
<evidence type="ECO:0000256" key="1">
    <source>
        <dbReference type="ARBA" id="ARBA00004604"/>
    </source>
</evidence>
<dbReference type="EMBL" id="JALNTZ010003684">
    <property type="protein sequence ID" value="KAJ3616245.1"/>
    <property type="molecule type" value="Genomic_DNA"/>
</dbReference>
<evidence type="ECO:0000256" key="7">
    <source>
        <dbReference type="SAM" id="MobiDB-lite"/>
    </source>
</evidence>
<proteinExistence type="inferred from homology"/>
<feature type="compositionally biased region" description="Basic residues" evidence="7">
    <location>
        <begin position="636"/>
        <end position="645"/>
    </location>
</feature>
<sequence>MAYNFKQITIVPTASEFIDIILSKTQRKTPTVVHPGYKISRIRTFYSRKVKYTQQNYHDKLTIILGSFPKLEDVHPFYAELMNVLYDRDHYKIALGQLSTARKLIDGVGRDYLKLLKYGDSLYRCKQLKKAALGRMCTIIKRQASSLAYLERVRQHLSRLPSIDPQEKTLILTGHPNVGKSSFMKWVTRADVDVQPYPFTTKSLYIGHMDYRYQRWQVMDTPGILDHSLEERNTIEMQAITALAHLKACIIYILDISEECGNSVTEQVSLFNNIRVLFSNKPVVLVLNKIDTVRPENLPLEVQQALKVLEEQNPDMAVIGMSSLTGENVTEVKTRACDKLLQLRVEQKILCGKVSGLMNQLTVAYPVKRDCLSRPPVVPATVLNSAPVAKKKTLHQCYIDECEDFYYDLREEHLMTNEDWRFDNIPEIMDGKNIADFVDPDILERLELLEQEELIRVQQGFYDFGYQTTAGDKDITELALKIRQQRRKVLLETRQKNAKRGSRLPRRSITKNNLRNHLLSLGIKLEGPSKQCLPTATLPQKRGFFTHALSLYISAIRNLGKPLELTSTAKTIKLENNAGEVVSSTSRLRAVPGSKNRAASGLRDETQHKLAVKLMRFSQRARNKEARKGEGDRTILNKKPKHLFSGKRSIGKTDRR</sequence>
<organism evidence="9 10">
    <name type="scientific">Zophobas morio</name>
    <dbReference type="NCBI Taxonomy" id="2755281"/>
    <lineage>
        <taxon>Eukaryota</taxon>
        <taxon>Metazoa</taxon>
        <taxon>Ecdysozoa</taxon>
        <taxon>Arthropoda</taxon>
        <taxon>Hexapoda</taxon>
        <taxon>Insecta</taxon>
        <taxon>Pterygota</taxon>
        <taxon>Neoptera</taxon>
        <taxon>Endopterygota</taxon>
        <taxon>Coleoptera</taxon>
        <taxon>Polyphaga</taxon>
        <taxon>Cucujiformia</taxon>
        <taxon>Tenebrionidae</taxon>
        <taxon>Zophobas</taxon>
    </lineage>
</organism>
<dbReference type="GO" id="GO:0005730">
    <property type="term" value="C:nucleolus"/>
    <property type="evidence" value="ECO:0007669"/>
    <property type="project" value="UniProtKB-SubCell"/>
</dbReference>
<feature type="compositionally biased region" description="Basic and acidic residues" evidence="7">
    <location>
        <begin position="622"/>
        <end position="635"/>
    </location>
</feature>
<protein>
    <recommendedName>
        <fullName evidence="6">Nucleolar GTP-binding protein 1</fullName>
    </recommendedName>
</protein>
<dbReference type="PIRSF" id="PIRSF038919">
    <property type="entry name" value="NOG1"/>
    <property type="match status" value="1"/>
</dbReference>
<keyword evidence="3" id="KW-0547">Nucleotide-binding</keyword>
<evidence type="ECO:0000256" key="4">
    <source>
        <dbReference type="ARBA" id="ARBA00023134"/>
    </source>
</evidence>
<dbReference type="Pfam" id="PF06858">
    <property type="entry name" value="NOG1"/>
    <property type="match status" value="1"/>
</dbReference>
<keyword evidence="10" id="KW-1185">Reference proteome</keyword>
<keyword evidence="4" id="KW-0342">GTP-binding</keyword>
<name>A0AA38LZZ2_9CUCU</name>
<comment type="similarity">
    <text evidence="6">Belongs to the TRAFAC class OBG-HflX-like GTPase superfamily. OBG GTPase family. NOG subfamily.</text>
</comment>
<dbReference type="FunFam" id="1.20.120.1190:FF:000001">
    <property type="entry name" value="Nucleolar GTP-binding protein 1"/>
    <property type="match status" value="1"/>
</dbReference>
<dbReference type="SUPFAM" id="SSF52540">
    <property type="entry name" value="P-loop containing nucleoside triphosphate hydrolases"/>
    <property type="match status" value="1"/>
</dbReference>
<dbReference type="CDD" id="cd01897">
    <property type="entry name" value="NOG"/>
    <property type="match status" value="1"/>
</dbReference>
<dbReference type="InterPro" id="IPR024926">
    <property type="entry name" value="NOG1"/>
</dbReference>
<dbReference type="InterPro" id="IPR010674">
    <property type="entry name" value="NOG1_Rossman_fold_dom"/>
</dbReference>
<comment type="caution">
    <text evidence="9">The sequence shown here is derived from an EMBL/GenBank/DDBJ whole genome shotgun (WGS) entry which is preliminary data.</text>
</comment>
<dbReference type="Pfam" id="PF08155">
    <property type="entry name" value="NOGCT"/>
    <property type="match status" value="1"/>
</dbReference>
<dbReference type="PRINTS" id="PR00326">
    <property type="entry name" value="GTP1OBG"/>
</dbReference>
<dbReference type="Gene3D" id="1.20.120.1190">
    <property type="match status" value="1"/>
</dbReference>
<dbReference type="Pfam" id="PF17835">
    <property type="entry name" value="NOG1_N"/>
    <property type="match status" value="1"/>
</dbReference>
<keyword evidence="2 6" id="KW-0690">Ribosome biogenesis</keyword>
<feature type="region of interest" description="Disordered" evidence="7">
    <location>
        <begin position="620"/>
        <end position="656"/>
    </location>
</feature>
<gene>
    <name evidence="9" type="ORF">Zmor_011970</name>
</gene>
<evidence type="ECO:0000256" key="2">
    <source>
        <dbReference type="ARBA" id="ARBA00022517"/>
    </source>
</evidence>
<dbReference type="Gene3D" id="3.40.50.300">
    <property type="entry name" value="P-loop containing nucleotide triphosphate hydrolases"/>
    <property type="match status" value="1"/>
</dbReference>
<dbReference type="PANTHER" id="PTHR45759">
    <property type="entry name" value="NUCLEOLAR GTP-BINDING PROTEIN 1"/>
    <property type="match status" value="1"/>
</dbReference>
<dbReference type="PROSITE" id="PS51710">
    <property type="entry name" value="G_OBG"/>
    <property type="match status" value="1"/>
</dbReference>
<feature type="region of interest" description="Disordered" evidence="7">
    <location>
        <begin position="585"/>
        <end position="605"/>
    </location>
</feature>
<evidence type="ECO:0000259" key="8">
    <source>
        <dbReference type="PROSITE" id="PS51710"/>
    </source>
</evidence>
<accession>A0AA38LZZ2</accession>
<reference evidence="9" key="1">
    <citation type="journal article" date="2023" name="G3 (Bethesda)">
        <title>Whole genome assemblies of Zophobas morio and Tenebrio molitor.</title>
        <authorList>
            <person name="Kaur S."/>
            <person name="Stinson S.A."/>
            <person name="diCenzo G.C."/>
        </authorList>
    </citation>
    <scope>NUCLEOTIDE SEQUENCE</scope>
    <source>
        <strain evidence="9">QUZm001</strain>
    </source>
</reference>
<evidence type="ECO:0000313" key="10">
    <source>
        <dbReference type="Proteomes" id="UP001168821"/>
    </source>
</evidence>
<dbReference type="GO" id="GO:0005525">
    <property type="term" value="F:GTP binding"/>
    <property type="evidence" value="ECO:0007669"/>
    <property type="project" value="UniProtKB-KW"/>
</dbReference>
<dbReference type="InterPro" id="IPR041623">
    <property type="entry name" value="NOG1_N"/>
</dbReference>